<evidence type="ECO:0000313" key="3">
    <source>
        <dbReference type="Proteomes" id="UP000807342"/>
    </source>
</evidence>
<feature type="compositionally biased region" description="Basic and acidic residues" evidence="1">
    <location>
        <begin position="21"/>
        <end position="63"/>
    </location>
</feature>
<comment type="caution">
    <text evidence="2">The sequence shown here is derived from an EMBL/GenBank/DDBJ whole genome shotgun (WGS) entry which is preliminary data.</text>
</comment>
<protein>
    <submittedName>
        <fullName evidence="2">Uncharacterized protein</fullName>
    </submittedName>
</protein>
<organism evidence="2 3">
    <name type="scientific">Macrolepiota fuliginosa MF-IS2</name>
    <dbReference type="NCBI Taxonomy" id="1400762"/>
    <lineage>
        <taxon>Eukaryota</taxon>
        <taxon>Fungi</taxon>
        <taxon>Dikarya</taxon>
        <taxon>Basidiomycota</taxon>
        <taxon>Agaricomycotina</taxon>
        <taxon>Agaricomycetes</taxon>
        <taxon>Agaricomycetidae</taxon>
        <taxon>Agaricales</taxon>
        <taxon>Agaricineae</taxon>
        <taxon>Agaricaceae</taxon>
        <taxon>Macrolepiota</taxon>
    </lineage>
</organism>
<dbReference type="EMBL" id="MU151330">
    <property type="protein sequence ID" value="KAF9445026.1"/>
    <property type="molecule type" value="Genomic_DNA"/>
</dbReference>
<feature type="compositionally biased region" description="Basic and acidic residues" evidence="1">
    <location>
        <begin position="78"/>
        <end position="88"/>
    </location>
</feature>
<dbReference type="AlphaFoldDB" id="A0A9P6BYD3"/>
<accession>A0A9P6BYD3</accession>
<keyword evidence="3" id="KW-1185">Reference proteome</keyword>
<evidence type="ECO:0000256" key="1">
    <source>
        <dbReference type="SAM" id="MobiDB-lite"/>
    </source>
</evidence>
<feature type="region of interest" description="Disordered" evidence="1">
    <location>
        <begin position="1"/>
        <end position="88"/>
    </location>
</feature>
<reference evidence="2" key="1">
    <citation type="submission" date="2020-11" db="EMBL/GenBank/DDBJ databases">
        <authorList>
            <consortium name="DOE Joint Genome Institute"/>
            <person name="Ahrendt S."/>
            <person name="Riley R."/>
            <person name="Andreopoulos W."/>
            <person name="Labutti K."/>
            <person name="Pangilinan J."/>
            <person name="Ruiz-Duenas F.J."/>
            <person name="Barrasa J.M."/>
            <person name="Sanchez-Garcia M."/>
            <person name="Camarero S."/>
            <person name="Miyauchi S."/>
            <person name="Serrano A."/>
            <person name="Linde D."/>
            <person name="Babiker R."/>
            <person name="Drula E."/>
            <person name="Ayuso-Fernandez I."/>
            <person name="Pacheco R."/>
            <person name="Padilla G."/>
            <person name="Ferreira P."/>
            <person name="Barriuso J."/>
            <person name="Kellner H."/>
            <person name="Castanera R."/>
            <person name="Alfaro M."/>
            <person name="Ramirez L."/>
            <person name="Pisabarro A.G."/>
            <person name="Kuo A."/>
            <person name="Tritt A."/>
            <person name="Lipzen A."/>
            <person name="He G."/>
            <person name="Yan M."/>
            <person name="Ng V."/>
            <person name="Cullen D."/>
            <person name="Martin F."/>
            <person name="Rosso M.-N."/>
            <person name="Henrissat B."/>
            <person name="Hibbett D."/>
            <person name="Martinez A.T."/>
            <person name="Grigoriev I.V."/>
        </authorList>
    </citation>
    <scope>NUCLEOTIDE SEQUENCE</scope>
    <source>
        <strain evidence="2">MF-IS2</strain>
    </source>
</reference>
<name>A0A9P6BYD3_9AGAR</name>
<sequence>MSSVKSINEKTSESPTISEYSVHDIKDPPQDHREIISDTPELARDQPLKKGGSMRELREDAGRNLHYGLAGDIPSEEGSLKRAGREVKEDSEFPDGGLRAWLVVFGVHHFLVL</sequence>
<gene>
    <name evidence="2" type="ORF">P691DRAFT_296571</name>
</gene>
<evidence type="ECO:0000313" key="2">
    <source>
        <dbReference type="EMBL" id="KAF9445026.1"/>
    </source>
</evidence>
<proteinExistence type="predicted"/>
<dbReference type="Proteomes" id="UP000807342">
    <property type="component" value="Unassembled WGS sequence"/>
</dbReference>